<sequence length="68" mass="7536">GAALAVLQRAAATYGLATGGCPLRSCRGQQTLAAWPQSFVPAGWCHYRGPSRDHARGREENRRWWLKL</sequence>
<proteinExistence type="predicted"/>
<feature type="non-terminal residue" evidence="1">
    <location>
        <position position="1"/>
    </location>
</feature>
<evidence type="ECO:0000313" key="2">
    <source>
        <dbReference type="Proteomes" id="UP000287651"/>
    </source>
</evidence>
<dbReference type="Proteomes" id="UP000287651">
    <property type="component" value="Unassembled WGS sequence"/>
</dbReference>
<comment type="caution">
    <text evidence="1">The sequence shown here is derived from an EMBL/GenBank/DDBJ whole genome shotgun (WGS) entry which is preliminary data.</text>
</comment>
<accession>A0A426XEP8</accession>
<name>A0A426XEP8_ENSVE</name>
<organism evidence="1 2">
    <name type="scientific">Ensete ventricosum</name>
    <name type="common">Abyssinian banana</name>
    <name type="synonym">Musa ensete</name>
    <dbReference type="NCBI Taxonomy" id="4639"/>
    <lineage>
        <taxon>Eukaryota</taxon>
        <taxon>Viridiplantae</taxon>
        <taxon>Streptophyta</taxon>
        <taxon>Embryophyta</taxon>
        <taxon>Tracheophyta</taxon>
        <taxon>Spermatophyta</taxon>
        <taxon>Magnoliopsida</taxon>
        <taxon>Liliopsida</taxon>
        <taxon>Zingiberales</taxon>
        <taxon>Musaceae</taxon>
        <taxon>Ensete</taxon>
    </lineage>
</organism>
<evidence type="ECO:0000313" key="1">
    <source>
        <dbReference type="EMBL" id="RRT37949.1"/>
    </source>
</evidence>
<gene>
    <name evidence="1" type="ORF">B296_00036998</name>
</gene>
<protein>
    <submittedName>
        <fullName evidence="1">Uncharacterized protein</fullName>
    </submittedName>
</protein>
<dbReference type="EMBL" id="AMZH03021701">
    <property type="protein sequence ID" value="RRT37949.1"/>
    <property type="molecule type" value="Genomic_DNA"/>
</dbReference>
<reference evidence="1 2" key="1">
    <citation type="journal article" date="2014" name="Agronomy (Basel)">
        <title>A Draft Genome Sequence for Ensete ventricosum, the Drought-Tolerant Tree Against Hunger.</title>
        <authorList>
            <person name="Harrison J."/>
            <person name="Moore K.A."/>
            <person name="Paszkiewicz K."/>
            <person name="Jones T."/>
            <person name="Grant M."/>
            <person name="Ambacheew D."/>
            <person name="Muzemil S."/>
            <person name="Studholme D.J."/>
        </authorList>
    </citation>
    <scope>NUCLEOTIDE SEQUENCE [LARGE SCALE GENOMIC DNA]</scope>
</reference>
<dbReference type="AlphaFoldDB" id="A0A426XEP8"/>